<dbReference type="PANTHER" id="PTHR32089">
    <property type="entry name" value="METHYL-ACCEPTING CHEMOTAXIS PROTEIN MCPB"/>
    <property type="match status" value="1"/>
</dbReference>
<dbReference type="Pfam" id="PF00672">
    <property type="entry name" value="HAMP"/>
    <property type="match status" value="1"/>
</dbReference>
<keyword evidence="2" id="KW-0997">Cell inner membrane</keyword>
<comment type="caution">
    <text evidence="11">The sequence shown here is derived from an EMBL/GenBank/DDBJ whole genome shotgun (WGS) entry which is preliminary data.</text>
</comment>
<evidence type="ECO:0000313" key="11">
    <source>
        <dbReference type="EMBL" id="GLX80347.1"/>
    </source>
</evidence>
<feature type="domain" description="Methyl-accepting transducer" evidence="8">
    <location>
        <begin position="401"/>
        <end position="637"/>
    </location>
</feature>
<keyword evidence="7" id="KW-0472">Membrane</keyword>
<feature type="domain" description="HAMP" evidence="10">
    <location>
        <begin position="344"/>
        <end position="396"/>
    </location>
</feature>
<dbReference type="Gene3D" id="1.10.287.950">
    <property type="entry name" value="Methyl-accepting chemotaxis protein"/>
    <property type="match status" value="1"/>
</dbReference>
<dbReference type="PROSITE" id="PS50885">
    <property type="entry name" value="HAMP"/>
    <property type="match status" value="1"/>
</dbReference>
<gene>
    <name evidence="11" type="ORF">tinsulaeT_36870</name>
</gene>
<keyword evidence="12" id="KW-1185">Reference proteome</keyword>
<evidence type="ECO:0000256" key="2">
    <source>
        <dbReference type="ARBA" id="ARBA00022519"/>
    </source>
</evidence>
<protein>
    <submittedName>
        <fullName evidence="11">Methyl-accepting chemotaxis protein</fullName>
    </submittedName>
</protein>
<feature type="domain" description="T-SNARE coiled-coil homology" evidence="9">
    <location>
        <begin position="588"/>
        <end position="650"/>
    </location>
</feature>
<dbReference type="InterPro" id="IPR003660">
    <property type="entry name" value="HAMP_dom"/>
</dbReference>
<evidence type="ECO:0000259" key="8">
    <source>
        <dbReference type="PROSITE" id="PS50111"/>
    </source>
</evidence>
<evidence type="ECO:0000256" key="4">
    <source>
        <dbReference type="ARBA" id="ARBA00029447"/>
    </source>
</evidence>
<keyword evidence="6" id="KW-0175">Coiled coil</keyword>
<accession>A0ABQ6GYD2</accession>
<proteinExistence type="inferred from homology"/>
<feature type="coiled-coil region" evidence="6">
    <location>
        <begin position="406"/>
        <end position="471"/>
    </location>
</feature>
<dbReference type="SMART" id="SM00304">
    <property type="entry name" value="HAMP"/>
    <property type="match status" value="1"/>
</dbReference>
<keyword evidence="7" id="KW-1133">Transmembrane helix</keyword>
<dbReference type="RefSeq" id="WP_284246329.1">
    <property type="nucleotide sequence ID" value="NZ_BSST01000001.1"/>
</dbReference>
<evidence type="ECO:0000256" key="1">
    <source>
        <dbReference type="ARBA" id="ARBA00004429"/>
    </source>
</evidence>
<dbReference type="InterPro" id="IPR000727">
    <property type="entry name" value="T_SNARE_dom"/>
</dbReference>
<evidence type="ECO:0000256" key="5">
    <source>
        <dbReference type="PROSITE-ProRule" id="PRU00284"/>
    </source>
</evidence>
<dbReference type="CDD" id="cd06225">
    <property type="entry name" value="HAMP"/>
    <property type="match status" value="1"/>
</dbReference>
<keyword evidence="7" id="KW-0812">Transmembrane</keyword>
<dbReference type="Proteomes" id="UP001157186">
    <property type="component" value="Unassembled WGS sequence"/>
</dbReference>
<dbReference type="Pfam" id="PF00015">
    <property type="entry name" value="MCPsignal"/>
    <property type="match status" value="1"/>
</dbReference>
<evidence type="ECO:0000256" key="7">
    <source>
        <dbReference type="SAM" id="Phobius"/>
    </source>
</evidence>
<evidence type="ECO:0000313" key="12">
    <source>
        <dbReference type="Proteomes" id="UP001157186"/>
    </source>
</evidence>
<evidence type="ECO:0000256" key="6">
    <source>
        <dbReference type="SAM" id="Coils"/>
    </source>
</evidence>
<dbReference type="PROSITE" id="PS50192">
    <property type="entry name" value="T_SNARE"/>
    <property type="match status" value="1"/>
</dbReference>
<evidence type="ECO:0000259" key="10">
    <source>
        <dbReference type="PROSITE" id="PS50885"/>
    </source>
</evidence>
<reference evidence="11 12" key="1">
    <citation type="submission" date="2023-03" db="EMBL/GenBank/DDBJ databases">
        <title>Draft genome sequence of Thalassotalea insulae KCTC 62186T.</title>
        <authorList>
            <person name="Sawabe T."/>
        </authorList>
    </citation>
    <scope>NUCLEOTIDE SEQUENCE [LARGE SCALE GENOMIC DNA]</scope>
    <source>
        <strain evidence="11 12">KCTC 62186</strain>
    </source>
</reference>
<keyword evidence="2" id="KW-1003">Cell membrane</keyword>
<dbReference type="InterPro" id="IPR004089">
    <property type="entry name" value="MCPsignal_dom"/>
</dbReference>
<dbReference type="PROSITE" id="PS50111">
    <property type="entry name" value="CHEMOTAXIS_TRANSDUC_2"/>
    <property type="match status" value="1"/>
</dbReference>
<dbReference type="SMART" id="SM00283">
    <property type="entry name" value="MA"/>
    <property type="match status" value="1"/>
</dbReference>
<evidence type="ECO:0000259" key="9">
    <source>
        <dbReference type="PROSITE" id="PS50192"/>
    </source>
</evidence>
<dbReference type="EMBL" id="BSST01000001">
    <property type="protein sequence ID" value="GLX80347.1"/>
    <property type="molecule type" value="Genomic_DNA"/>
</dbReference>
<dbReference type="PANTHER" id="PTHR32089:SF70">
    <property type="entry name" value="ENERGY TAXIS MODULATING METHYL ACCEPTING SENSORY TRANSDUCER"/>
    <property type="match status" value="1"/>
</dbReference>
<comment type="similarity">
    <text evidence="4">Belongs to the methyl-accepting chemotaxis (MCP) protein family.</text>
</comment>
<evidence type="ECO:0000256" key="3">
    <source>
        <dbReference type="ARBA" id="ARBA00023224"/>
    </source>
</evidence>
<sequence length="673" mass="74157">MTIKVAHKVIIGFAIVLLMLLLASYSSMSILKGIDSATKQVDNYAIPVKQHSNQMQVHLLKQTKISLLIPTIQLTDTLAANSTSYDNEAQALTTEVTRLSALLKNQQTKALLQQFNLHYQDYDNIVKQMLQLKQNELSSSKLVINQYQTLDQTLDAIEEALIELSYIEDENNPDLVEQLSSMAVQNEGYIINLRDSIKAVTKLPTTNEVEELQGTIELALTNIEQLLAFLSRLGAGHHSETDIAAISNQFKVAQQLIEAQDNLFATKTAQLTYRAQIQQAAEQSKQYANQAINVIEQLLLAFEQNFNQLQTQVFNHVDRGQTTTLVILVVVIVAGSSIAYITIRAMIVPLSRINKVLSYIAKGDLSRQLTINAEDEYGELSKNVNLVVEDLRRLIGEISTNASQLNQSAQQSKAEISEVADSLQQQKQTVEQVTTITTELNESADNILAKASNTEQEMENAISQSSELESIANTTNDRISHLVTVLDATATVMTSLQNEATNIGGILETIQSIADQTNLLALNAAIEAARAGEAGRGFAVVADEVRLLASRTQESTAEIHAMIDALQSQTNKAVKDIDSGKDEANDCQQYTNKLLETLLFINQAIEKIHQMSADIANEAKQQNNLSNEINSSILEVAKQSSQSNDKSLSTISHSEQVTNLAQQLDKSVDQFKM</sequence>
<name>A0ABQ6GYD2_9GAMM</name>
<comment type="subcellular location">
    <subcellularLocation>
        <location evidence="1">Cell inner membrane</location>
        <topology evidence="1">Multi-pass membrane protein</topology>
    </subcellularLocation>
</comment>
<dbReference type="SUPFAM" id="SSF58104">
    <property type="entry name" value="Methyl-accepting chemotaxis protein (MCP) signaling domain"/>
    <property type="match status" value="1"/>
</dbReference>
<keyword evidence="3 5" id="KW-0807">Transducer</keyword>
<organism evidence="11 12">
    <name type="scientific">Thalassotalea insulae</name>
    <dbReference type="NCBI Taxonomy" id="2056778"/>
    <lineage>
        <taxon>Bacteria</taxon>
        <taxon>Pseudomonadati</taxon>
        <taxon>Pseudomonadota</taxon>
        <taxon>Gammaproteobacteria</taxon>
        <taxon>Alteromonadales</taxon>
        <taxon>Colwelliaceae</taxon>
        <taxon>Thalassotalea</taxon>
    </lineage>
</organism>
<feature type="transmembrane region" description="Helical" evidence="7">
    <location>
        <begin position="325"/>
        <end position="343"/>
    </location>
</feature>